<keyword evidence="16" id="KW-1185">Reference proteome</keyword>
<feature type="active site" evidence="12">
    <location>
        <position position="430"/>
    </location>
</feature>
<keyword evidence="10 12" id="KW-0482">Metalloprotease</keyword>
<dbReference type="GO" id="GO:0005524">
    <property type="term" value="F:ATP binding"/>
    <property type="evidence" value="ECO:0007669"/>
    <property type="project" value="UniProtKB-UniRule"/>
</dbReference>
<dbReference type="CDD" id="cd19501">
    <property type="entry name" value="RecA-like_FtsH"/>
    <property type="match status" value="1"/>
</dbReference>
<dbReference type="Pfam" id="PF01434">
    <property type="entry name" value="Peptidase_M41"/>
    <property type="match status" value="1"/>
</dbReference>
<dbReference type="GO" id="GO:0005886">
    <property type="term" value="C:plasma membrane"/>
    <property type="evidence" value="ECO:0007669"/>
    <property type="project" value="UniProtKB-SubCell"/>
</dbReference>
<dbReference type="GO" id="GO:0030163">
    <property type="term" value="P:protein catabolic process"/>
    <property type="evidence" value="ECO:0007669"/>
    <property type="project" value="UniProtKB-UniRule"/>
</dbReference>
<dbReference type="PANTHER" id="PTHR23076:SF97">
    <property type="entry name" value="ATP-DEPENDENT ZINC METALLOPROTEASE YME1L1"/>
    <property type="match status" value="1"/>
</dbReference>
<dbReference type="InterPro" id="IPR003959">
    <property type="entry name" value="ATPase_AAA_core"/>
</dbReference>
<comment type="subcellular location">
    <subcellularLocation>
        <location evidence="12">Cell membrane</location>
        <topology evidence="12">Multi-pass membrane protein</topology>
        <orientation evidence="12">Cytoplasmic side</orientation>
    </subcellularLocation>
    <subcellularLocation>
        <location evidence="1">Membrane</location>
    </subcellularLocation>
</comment>
<keyword evidence="8 12" id="KW-0862">Zinc</keyword>
<evidence type="ECO:0000256" key="2">
    <source>
        <dbReference type="ARBA" id="ARBA00010044"/>
    </source>
</evidence>
<dbReference type="SMART" id="SM00382">
    <property type="entry name" value="AAA"/>
    <property type="match status" value="1"/>
</dbReference>
<keyword evidence="12" id="KW-1133">Transmembrane helix</keyword>
<dbReference type="GO" id="GO:0016887">
    <property type="term" value="F:ATP hydrolysis activity"/>
    <property type="evidence" value="ECO:0007669"/>
    <property type="project" value="UniProtKB-UniRule"/>
</dbReference>
<dbReference type="HAMAP" id="MF_01458">
    <property type="entry name" value="FtsH"/>
    <property type="match status" value="1"/>
</dbReference>
<evidence type="ECO:0000313" key="15">
    <source>
        <dbReference type="EMBL" id="KOA19383.1"/>
    </source>
</evidence>
<feature type="transmembrane region" description="Helical" evidence="12">
    <location>
        <begin position="120"/>
        <end position="138"/>
    </location>
</feature>
<evidence type="ECO:0000256" key="6">
    <source>
        <dbReference type="ARBA" id="ARBA00022741"/>
    </source>
</evidence>
<comment type="similarity">
    <text evidence="12">In the central section; belongs to the AAA ATPase family.</text>
</comment>
<proteinExistence type="inferred from homology"/>
<comment type="similarity">
    <text evidence="13">Belongs to the AAA ATPase family.</text>
</comment>
<comment type="similarity">
    <text evidence="2 12">In the C-terminal section; belongs to the peptidase M41 family.</text>
</comment>
<protein>
    <recommendedName>
        <fullName evidence="12">ATP-dependent zinc metalloprotease FtsH</fullName>
        <ecNumber evidence="12">3.4.24.-</ecNumber>
    </recommendedName>
</protein>
<evidence type="ECO:0000259" key="14">
    <source>
        <dbReference type="SMART" id="SM00382"/>
    </source>
</evidence>
<dbReference type="InterPro" id="IPR041569">
    <property type="entry name" value="AAA_lid_3"/>
</dbReference>
<keyword evidence="4 12" id="KW-0645">Protease</keyword>
<keyword evidence="6 12" id="KW-0547">Nucleotide-binding</keyword>
<dbReference type="SUPFAM" id="SSF140990">
    <property type="entry name" value="FtsH protease domain-like"/>
    <property type="match status" value="1"/>
</dbReference>
<keyword evidence="3 12" id="KW-1003">Cell membrane</keyword>
<dbReference type="InterPro" id="IPR000642">
    <property type="entry name" value="Peptidase_M41"/>
</dbReference>
<dbReference type="Pfam" id="PF17862">
    <property type="entry name" value="AAA_lid_3"/>
    <property type="match status" value="1"/>
</dbReference>
<dbReference type="FunFam" id="3.40.50.300:FF:000001">
    <property type="entry name" value="ATP-dependent zinc metalloprotease FtsH"/>
    <property type="match status" value="1"/>
</dbReference>
<dbReference type="EC" id="3.4.24.-" evidence="12"/>
<reference evidence="16" key="1">
    <citation type="submission" date="2015-08" db="EMBL/GenBank/DDBJ databases">
        <title>Genome sequence of the strict anaerobe Clostridium homopropionicum LuHBu1 (DSM 5847T).</title>
        <authorList>
            <person name="Poehlein A."/>
            <person name="Beck M."/>
            <person name="Schiel-Bengelsdorf B."/>
            <person name="Bengelsdorf F.R."/>
            <person name="Daniel R."/>
            <person name="Duerre P."/>
        </authorList>
    </citation>
    <scope>NUCLEOTIDE SEQUENCE [LARGE SCALE GENOMIC DNA]</scope>
    <source>
        <strain evidence="16">DSM 5847</strain>
    </source>
</reference>
<comment type="cofactor">
    <cofactor evidence="12">
        <name>Zn(2+)</name>
        <dbReference type="ChEBI" id="CHEBI:29105"/>
    </cofactor>
    <text evidence="12">Binds 1 zinc ion per subunit.</text>
</comment>
<comment type="function">
    <text evidence="12">Acts as a processive, ATP-dependent zinc metallopeptidase for both cytoplasmic and membrane proteins. Plays a role in the quality control of integral membrane proteins.</text>
</comment>
<feature type="domain" description="AAA+ ATPase" evidence="14">
    <location>
        <begin position="199"/>
        <end position="338"/>
    </location>
</feature>
<evidence type="ECO:0000256" key="3">
    <source>
        <dbReference type="ARBA" id="ARBA00022475"/>
    </source>
</evidence>
<evidence type="ECO:0000256" key="9">
    <source>
        <dbReference type="ARBA" id="ARBA00022840"/>
    </source>
</evidence>
<dbReference type="Proteomes" id="UP000037043">
    <property type="component" value="Unassembled WGS sequence"/>
</dbReference>
<dbReference type="InterPro" id="IPR005936">
    <property type="entry name" value="FtsH"/>
</dbReference>
<feature type="binding site" evidence="12">
    <location>
        <position position="429"/>
    </location>
    <ligand>
        <name>Zn(2+)</name>
        <dbReference type="ChEBI" id="CHEBI:29105"/>
        <note>catalytic</note>
    </ligand>
</feature>
<dbReference type="EMBL" id="LHUR01000024">
    <property type="protein sequence ID" value="KOA19383.1"/>
    <property type="molecule type" value="Genomic_DNA"/>
</dbReference>
<feature type="binding site" evidence="12">
    <location>
        <position position="507"/>
    </location>
    <ligand>
        <name>Zn(2+)</name>
        <dbReference type="ChEBI" id="CHEBI:29105"/>
        <note>catalytic</note>
    </ligand>
</feature>
<comment type="subunit">
    <text evidence="12">Homohexamer.</text>
</comment>
<dbReference type="STRING" id="36844.SAMN04488501_11322"/>
<organism evidence="15 16">
    <name type="scientific">Clostridium homopropionicum DSM 5847</name>
    <dbReference type="NCBI Taxonomy" id="1121318"/>
    <lineage>
        <taxon>Bacteria</taxon>
        <taxon>Bacillati</taxon>
        <taxon>Bacillota</taxon>
        <taxon>Clostridia</taxon>
        <taxon>Eubacteriales</taxon>
        <taxon>Clostridiaceae</taxon>
        <taxon>Clostridium</taxon>
    </lineage>
</organism>
<dbReference type="Gene3D" id="1.20.58.760">
    <property type="entry name" value="Peptidase M41"/>
    <property type="match status" value="1"/>
</dbReference>
<evidence type="ECO:0000256" key="5">
    <source>
        <dbReference type="ARBA" id="ARBA00022723"/>
    </source>
</evidence>
<evidence type="ECO:0000256" key="12">
    <source>
        <dbReference type="HAMAP-Rule" id="MF_01458"/>
    </source>
</evidence>
<dbReference type="GO" id="GO:0004176">
    <property type="term" value="F:ATP-dependent peptidase activity"/>
    <property type="evidence" value="ECO:0007669"/>
    <property type="project" value="InterPro"/>
</dbReference>
<dbReference type="InterPro" id="IPR003960">
    <property type="entry name" value="ATPase_AAA_CS"/>
</dbReference>
<gene>
    <name evidence="15" type="primary">ftsH_2</name>
    <name evidence="12" type="synonym">ftsH</name>
    <name evidence="15" type="ORF">CLHOM_21740</name>
</gene>
<name>A0A0L6Z9C2_9CLOT</name>
<evidence type="ECO:0000256" key="8">
    <source>
        <dbReference type="ARBA" id="ARBA00022833"/>
    </source>
</evidence>
<feature type="transmembrane region" description="Helical" evidence="12">
    <location>
        <begin position="25"/>
        <end position="47"/>
    </location>
</feature>
<comment type="caution">
    <text evidence="15">The sequence shown here is derived from an EMBL/GenBank/DDBJ whole genome shotgun (WGS) entry which is preliminary data.</text>
</comment>
<dbReference type="PROSITE" id="PS00674">
    <property type="entry name" value="AAA"/>
    <property type="match status" value="1"/>
</dbReference>
<dbReference type="AlphaFoldDB" id="A0A0L6Z9C2"/>
<dbReference type="SUPFAM" id="SSF52540">
    <property type="entry name" value="P-loop containing nucleoside triphosphate hydrolases"/>
    <property type="match status" value="1"/>
</dbReference>
<evidence type="ECO:0000256" key="7">
    <source>
        <dbReference type="ARBA" id="ARBA00022801"/>
    </source>
</evidence>
<keyword evidence="7 12" id="KW-0378">Hydrolase</keyword>
<evidence type="ECO:0000256" key="11">
    <source>
        <dbReference type="ARBA" id="ARBA00023136"/>
    </source>
</evidence>
<dbReference type="Pfam" id="PF00004">
    <property type="entry name" value="AAA"/>
    <property type="match status" value="1"/>
</dbReference>
<evidence type="ECO:0000256" key="10">
    <source>
        <dbReference type="ARBA" id="ARBA00023049"/>
    </source>
</evidence>
<keyword evidence="5 12" id="KW-0479">Metal-binding</keyword>
<sequence>MTSKFYSNTLMGKDDTVKNKIKNKYILLAVITMSLSIILMLLTNFVYKVEKAKTYAQFKDDFNHSLVEKIYYTNSPKMQVQLKDGTIYETDNPRSLQLKEDALKNGIEVSEQGYISPVEILPMALFGISLVLFITIAIKNSKITSKGIRSVDSLDAAEIENLGFTFKDVAGNEEAKESVKDIVDFLKNPEKYNAYGARMPKGVILYGEPGTGKTLLAKSVAGEAGVPFYAMSGSDFVQVYVGVGASRIRQLFKKAKTHGRAVIFIDEIDAIGKKRDGSSTGGSDERDQTLNALLTEMSGFNEKEGIVVMAATNRLDMLDPALLRPGRFDRHIEVNLPDVSAREKILSLHLKNKPHKDISIKEWAQKTSMFSGAKLEHLVNEAAILACKDESESISNIHFDKAFSIVLAGYEKQNRDHIREVDRKITAYHEAGHALVSSRVLPQDKLSKVTIIPTTNGAGGYTLSIPEDKMYQNKDYLLKRIMVLLGGRAAEEIIFGKEKITTGAYSDLKHSTNLITNMITAYGMGESLGLLTLSEVGELSVSIKDSIVKECKKTIDSLYAETINLLVENKKALEAMTCKLLENETIYHDEIKEILDSIQ</sequence>
<dbReference type="InterPro" id="IPR037219">
    <property type="entry name" value="Peptidase_M41-like"/>
</dbReference>
<dbReference type="Gene3D" id="3.40.50.300">
    <property type="entry name" value="P-loop containing nucleotide triphosphate hydrolases"/>
    <property type="match status" value="1"/>
</dbReference>
<dbReference type="PANTHER" id="PTHR23076">
    <property type="entry name" value="METALLOPROTEASE M41 FTSH"/>
    <property type="match status" value="1"/>
</dbReference>
<dbReference type="InterPro" id="IPR003593">
    <property type="entry name" value="AAA+_ATPase"/>
</dbReference>
<evidence type="ECO:0000313" key="16">
    <source>
        <dbReference type="Proteomes" id="UP000037043"/>
    </source>
</evidence>
<evidence type="ECO:0000256" key="13">
    <source>
        <dbReference type="RuleBase" id="RU003651"/>
    </source>
</evidence>
<keyword evidence="12" id="KW-0812">Transmembrane</keyword>
<dbReference type="InterPro" id="IPR027417">
    <property type="entry name" value="P-loop_NTPase"/>
</dbReference>
<feature type="binding site" evidence="12">
    <location>
        <begin position="207"/>
        <end position="214"/>
    </location>
    <ligand>
        <name>ATP</name>
        <dbReference type="ChEBI" id="CHEBI:30616"/>
    </ligand>
</feature>
<accession>A0A0L6Z9C2</accession>
<dbReference type="GO" id="GO:0004222">
    <property type="term" value="F:metalloendopeptidase activity"/>
    <property type="evidence" value="ECO:0007669"/>
    <property type="project" value="InterPro"/>
</dbReference>
<keyword evidence="9 12" id="KW-0067">ATP-binding</keyword>
<dbReference type="GO" id="GO:0006508">
    <property type="term" value="P:proteolysis"/>
    <property type="evidence" value="ECO:0007669"/>
    <property type="project" value="UniProtKB-KW"/>
</dbReference>
<feature type="binding site" evidence="12">
    <location>
        <position position="433"/>
    </location>
    <ligand>
        <name>Zn(2+)</name>
        <dbReference type="ChEBI" id="CHEBI:29105"/>
        <note>catalytic</note>
    </ligand>
</feature>
<evidence type="ECO:0000256" key="4">
    <source>
        <dbReference type="ARBA" id="ARBA00022670"/>
    </source>
</evidence>
<dbReference type="GO" id="GO:0008270">
    <property type="term" value="F:zinc ion binding"/>
    <property type="evidence" value="ECO:0007669"/>
    <property type="project" value="UniProtKB-UniRule"/>
</dbReference>
<keyword evidence="11 12" id="KW-0472">Membrane</keyword>
<dbReference type="PATRIC" id="fig|1121318.3.peg.2182"/>
<evidence type="ECO:0000256" key="1">
    <source>
        <dbReference type="ARBA" id="ARBA00004370"/>
    </source>
</evidence>
<dbReference type="Gene3D" id="1.10.8.60">
    <property type="match status" value="1"/>
</dbReference>